<dbReference type="InterPro" id="IPR043128">
    <property type="entry name" value="Rev_trsase/Diguanyl_cyclase"/>
</dbReference>
<dbReference type="GO" id="GO:0003676">
    <property type="term" value="F:nucleic acid binding"/>
    <property type="evidence" value="ECO:0007669"/>
    <property type="project" value="InterPro"/>
</dbReference>
<dbReference type="InterPro" id="IPR050951">
    <property type="entry name" value="Retrovirus_Pol_polyprotein"/>
</dbReference>
<dbReference type="Gene3D" id="3.10.10.10">
    <property type="entry name" value="HIV Type 1 Reverse Transcriptase, subunit A, domain 1"/>
    <property type="match status" value="1"/>
</dbReference>
<dbReference type="SUPFAM" id="SSF56672">
    <property type="entry name" value="DNA/RNA polymerases"/>
    <property type="match status" value="1"/>
</dbReference>
<proteinExistence type="predicted"/>
<gene>
    <name evidence="3" type="ORF">PACLA_8A062430</name>
</gene>
<comment type="caution">
    <text evidence="3">The sequence shown here is derived from an EMBL/GenBank/DDBJ whole genome shotgun (WGS) entry which is preliminary data.</text>
</comment>
<dbReference type="AlphaFoldDB" id="A0A6S7HJ75"/>
<dbReference type="EMBL" id="CACRXK020005391">
    <property type="protein sequence ID" value="CAB4006025.1"/>
    <property type="molecule type" value="Genomic_DNA"/>
</dbReference>
<name>A0A6S7HJ75_PARCT</name>
<dbReference type="SMART" id="SM00343">
    <property type="entry name" value="ZnF_C2HC"/>
    <property type="match status" value="2"/>
</dbReference>
<feature type="region of interest" description="Disordered" evidence="1">
    <location>
        <begin position="1"/>
        <end position="20"/>
    </location>
</feature>
<dbReference type="InterPro" id="IPR041577">
    <property type="entry name" value="RT_RNaseH_2"/>
</dbReference>
<keyword evidence="4" id="KW-1185">Reference proteome</keyword>
<dbReference type="CDD" id="cd01647">
    <property type="entry name" value="RT_LTR"/>
    <property type="match status" value="1"/>
</dbReference>
<sequence length="622" mass="70854">MATGRISVAPMAPFDPMSDPNSLSQRWKTWKRQFETYLVALNVTEKKQKRALLLYQAGQETQDIFDTLVDIGEDNDYDSAIAALNTYFSPKKHVDFEIFKFREAKQQPHETINQFSTRLRKLAATCDFENINKKVKSAIIQNCLSKRLRRYALLDLEVTLAKILAKGRAFELSESRETGIENALDSTHISDEVVEAVHPTMKHNNHCDKQHTSFHRQDFYTSSECRNCGGPWPHNNNICPAKGKSCLNCGKLNHFAKVCRSARKVQISVNTTPINMRPIALQRSKTQCLTEHATHEQLMKDSTTPPPSLLSTIFTKLDLRSGYHQLSLAEESQHITTFVMHKGLYRYKKLNFGTNSASEIFQHVISEQICDIPNAINISDDIIIFGITQAVHDKALHEIFERFSLIGLTCEFSQSQLTFFGFVFSGDGISPDPVKVSAIHNCPPPNSIKAVRSFLGMVTYCAKFIPNFSDLTEPWRELTRKNVPFCWTSRHAKSFNTVKAVLTSATVMAYFDQTKETELITDASPFGLSAILTQKVPGSDQRNVVAYISHSLSDVERQYCQTEREALAIVWAIERLHIYLYGRHFTLITDCKLVELILNNPQSRPPARIERWNLRLQDYDFN</sequence>
<feature type="domain" description="CCHC-type" evidence="2">
    <location>
        <begin position="245"/>
        <end position="261"/>
    </location>
</feature>
<dbReference type="Gene3D" id="4.10.60.10">
    <property type="entry name" value="Zinc finger, CCHC-type"/>
    <property type="match status" value="1"/>
</dbReference>
<dbReference type="FunFam" id="3.30.70.270:FF:000026">
    <property type="entry name" value="Transposon Ty3-G Gag-Pol polyprotein"/>
    <property type="match status" value="1"/>
</dbReference>
<dbReference type="PANTHER" id="PTHR37984:SF11">
    <property type="entry name" value="INTEGRASE CATALYTIC DOMAIN-CONTAINING PROTEIN"/>
    <property type="match status" value="1"/>
</dbReference>
<dbReference type="Pfam" id="PF17919">
    <property type="entry name" value="RT_RNaseH_2"/>
    <property type="match status" value="1"/>
</dbReference>
<reference evidence="3" key="1">
    <citation type="submission" date="2020-04" db="EMBL/GenBank/DDBJ databases">
        <authorList>
            <person name="Alioto T."/>
            <person name="Alioto T."/>
            <person name="Gomez Garrido J."/>
        </authorList>
    </citation>
    <scope>NUCLEOTIDE SEQUENCE</scope>
    <source>
        <strain evidence="3">A484AB</strain>
    </source>
</reference>
<protein>
    <submittedName>
        <fullName evidence="3">Retrovirus-related Pol poly from transposon 412</fullName>
    </submittedName>
</protein>
<dbReference type="PANTHER" id="PTHR37984">
    <property type="entry name" value="PROTEIN CBG26694"/>
    <property type="match status" value="1"/>
</dbReference>
<dbReference type="InterPro" id="IPR043502">
    <property type="entry name" value="DNA/RNA_pol_sf"/>
</dbReference>
<dbReference type="OrthoDB" id="3186349at2759"/>
<feature type="domain" description="CCHC-type" evidence="2">
    <location>
        <begin position="224"/>
        <end position="241"/>
    </location>
</feature>
<dbReference type="CDD" id="cd09274">
    <property type="entry name" value="RNase_HI_RT_Ty3"/>
    <property type="match status" value="1"/>
</dbReference>
<evidence type="ECO:0000259" key="2">
    <source>
        <dbReference type="SMART" id="SM00343"/>
    </source>
</evidence>
<evidence type="ECO:0000256" key="1">
    <source>
        <dbReference type="SAM" id="MobiDB-lite"/>
    </source>
</evidence>
<feature type="non-terminal residue" evidence="3">
    <location>
        <position position="1"/>
    </location>
</feature>
<dbReference type="Proteomes" id="UP001152795">
    <property type="component" value="Unassembled WGS sequence"/>
</dbReference>
<dbReference type="InterPro" id="IPR001878">
    <property type="entry name" value="Znf_CCHC"/>
</dbReference>
<organism evidence="3 4">
    <name type="scientific">Paramuricea clavata</name>
    <name type="common">Red gorgonian</name>
    <name type="synonym">Violescent sea-whip</name>
    <dbReference type="NCBI Taxonomy" id="317549"/>
    <lineage>
        <taxon>Eukaryota</taxon>
        <taxon>Metazoa</taxon>
        <taxon>Cnidaria</taxon>
        <taxon>Anthozoa</taxon>
        <taxon>Octocorallia</taxon>
        <taxon>Malacalcyonacea</taxon>
        <taxon>Plexauridae</taxon>
        <taxon>Paramuricea</taxon>
    </lineage>
</organism>
<accession>A0A6S7HJ75</accession>
<dbReference type="Gene3D" id="3.30.70.270">
    <property type="match status" value="2"/>
</dbReference>
<dbReference type="FunFam" id="3.10.20.370:FF:000001">
    <property type="entry name" value="Retrovirus-related Pol polyprotein from transposon 17.6-like protein"/>
    <property type="match status" value="1"/>
</dbReference>
<evidence type="ECO:0000313" key="4">
    <source>
        <dbReference type="Proteomes" id="UP001152795"/>
    </source>
</evidence>
<dbReference type="GO" id="GO:0008270">
    <property type="term" value="F:zinc ion binding"/>
    <property type="evidence" value="ECO:0007669"/>
    <property type="project" value="InterPro"/>
</dbReference>
<dbReference type="Pfam" id="PF00078">
    <property type="entry name" value="RVT_1"/>
    <property type="match status" value="1"/>
</dbReference>
<evidence type="ECO:0000313" key="3">
    <source>
        <dbReference type="EMBL" id="CAB4006025.1"/>
    </source>
</evidence>
<dbReference type="InterPro" id="IPR000477">
    <property type="entry name" value="RT_dom"/>
</dbReference>